<protein>
    <submittedName>
        <fullName evidence="2">DNA ligase</fullName>
        <ecNumber evidence="2">6.5.1.2</ecNumber>
    </submittedName>
</protein>
<dbReference type="SUPFAM" id="SSF56091">
    <property type="entry name" value="DNA ligase/mRNA capping enzyme, catalytic domain"/>
    <property type="match status" value="1"/>
</dbReference>
<dbReference type="InterPro" id="IPR013840">
    <property type="entry name" value="DNAligase_N"/>
</dbReference>
<dbReference type="Gene3D" id="3.30.470.30">
    <property type="entry name" value="DNA ligase/mRNA capping enzyme"/>
    <property type="match status" value="1"/>
</dbReference>
<reference evidence="3" key="1">
    <citation type="journal article" date="2014" name="Sci. Data">
        <title>Genomes of diverse isolates of the marine cyanobacterium Prochlorococcus.</title>
        <authorList>
            <person name="Biller S."/>
            <person name="Berube P."/>
            <person name="Thompson J."/>
            <person name="Kelly L."/>
            <person name="Roggensack S."/>
            <person name="Awad L."/>
            <person name="Roache-Johnson K."/>
            <person name="Ding H."/>
            <person name="Giovannoni S.J."/>
            <person name="Moore L.R."/>
            <person name="Chisholm S.W."/>
        </authorList>
    </citation>
    <scope>NUCLEOTIDE SEQUENCE [LARGE SCALE GENOMIC DNA]</scope>
    <source>
        <strain evidence="3">GP2</strain>
    </source>
</reference>
<organism evidence="2 3">
    <name type="scientific">Prochlorococcus marinus str. GP2</name>
    <dbReference type="NCBI Taxonomy" id="59925"/>
    <lineage>
        <taxon>Bacteria</taxon>
        <taxon>Bacillati</taxon>
        <taxon>Cyanobacteriota</taxon>
        <taxon>Cyanophyceae</taxon>
        <taxon>Synechococcales</taxon>
        <taxon>Prochlorococcaceae</taxon>
        <taxon>Prochlorococcus</taxon>
    </lineage>
</organism>
<dbReference type="Pfam" id="PF01653">
    <property type="entry name" value="DNA_ligase_aden"/>
    <property type="match status" value="1"/>
</dbReference>
<dbReference type="EMBL" id="JNAH01000004">
    <property type="protein sequence ID" value="KGF87680.1"/>
    <property type="molecule type" value="Genomic_DNA"/>
</dbReference>
<dbReference type="OrthoDB" id="9759736at2"/>
<dbReference type="STRING" id="59925.EU91_0712"/>
<proteinExistence type="predicted"/>
<dbReference type="EC" id="6.5.1.2" evidence="2"/>
<evidence type="ECO:0000313" key="2">
    <source>
        <dbReference type="EMBL" id="KGF87680.1"/>
    </source>
</evidence>
<name>A0A0A1ZE47_PROMR</name>
<evidence type="ECO:0000259" key="1">
    <source>
        <dbReference type="SMART" id="SM00532"/>
    </source>
</evidence>
<dbReference type="RefSeq" id="WP_032524241.1">
    <property type="nucleotide sequence ID" value="NZ_CP138934.1"/>
</dbReference>
<keyword evidence="2" id="KW-0436">Ligase</keyword>
<dbReference type="InterPro" id="IPR013839">
    <property type="entry name" value="DNAligase_adenylation"/>
</dbReference>
<gene>
    <name evidence="2" type="ORF">EU91_0712</name>
</gene>
<feature type="domain" description="NAD-dependent DNA ligase N-terminal" evidence="1">
    <location>
        <begin position="5"/>
        <end position="249"/>
    </location>
</feature>
<dbReference type="GO" id="GO:0003911">
    <property type="term" value="F:DNA ligase (NAD+) activity"/>
    <property type="evidence" value="ECO:0007669"/>
    <property type="project" value="UniProtKB-EC"/>
</dbReference>
<dbReference type="eggNOG" id="COG0272">
    <property type="taxonomic scope" value="Bacteria"/>
</dbReference>
<sequence length="249" mass="28728">MKTYLEERIEWYDDNYRNGNALISDKQFDQLEKNLLRTNPNCDYFKNKNKLVLPSLEKDSIDEFLKGLLADTKLLIEPKIDGCAVALQYSDGILNKAISRKGADVTNKLTKVKDIPNYLPLRGVLQVRGELYAPNQSPNISQRIASGFLRARKGFPESLSFCAFQILNSTLNQYESKKSLSKLRFTIPQDISCNFTSQVQVFRKKWLEGNLFREYPTDGIVVKINSRKLQLIREKSNLDYPYWQVAIKS</sequence>
<accession>A0A0A1ZE47</accession>
<comment type="caution">
    <text evidence="2">The sequence shown here is derived from an EMBL/GenBank/DDBJ whole genome shotgun (WGS) entry which is preliminary data.</text>
</comment>
<evidence type="ECO:0000313" key="3">
    <source>
        <dbReference type="Proteomes" id="UP000030598"/>
    </source>
</evidence>
<dbReference type="Proteomes" id="UP000030598">
    <property type="component" value="Unassembled WGS sequence"/>
</dbReference>
<dbReference type="AlphaFoldDB" id="A0A0A1ZE47"/>
<dbReference type="SMART" id="SM00532">
    <property type="entry name" value="LIGANc"/>
    <property type="match status" value="1"/>
</dbReference>